<feature type="domain" description="GtrA/DPMS transmembrane" evidence="7">
    <location>
        <begin position="20"/>
        <end position="135"/>
    </location>
</feature>
<dbReference type="GO" id="GO:0000271">
    <property type="term" value="P:polysaccharide biosynthetic process"/>
    <property type="evidence" value="ECO:0007669"/>
    <property type="project" value="InterPro"/>
</dbReference>
<dbReference type="InterPro" id="IPR007267">
    <property type="entry name" value="GtrA_DPMS_TM"/>
</dbReference>
<dbReference type="Proteomes" id="UP000008840">
    <property type="component" value="Chromosome"/>
</dbReference>
<accession>B2FHY6</accession>
<dbReference type="PANTHER" id="PTHR38459">
    <property type="entry name" value="PROPHAGE BACTOPRENOL-LINKED GLUCOSE TRANSLOCASE HOMOLOG"/>
    <property type="match status" value="1"/>
</dbReference>
<protein>
    <submittedName>
        <fullName evidence="8">Transmembrane protein</fullName>
    </submittedName>
</protein>
<evidence type="ECO:0000256" key="2">
    <source>
        <dbReference type="ARBA" id="ARBA00009399"/>
    </source>
</evidence>
<dbReference type="Pfam" id="PF04138">
    <property type="entry name" value="GtrA_DPMS_TM"/>
    <property type="match status" value="1"/>
</dbReference>
<keyword evidence="9" id="KW-1185">Reference proteome</keyword>
<feature type="transmembrane region" description="Helical" evidence="6">
    <location>
        <begin position="114"/>
        <end position="135"/>
    </location>
</feature>
<keyword evidence="4 6" id="KW-1133">Transmembrane helix</keyword>
<reference evidence="8 9" key="1">
    <citation type="journal article" date="2008" name="Genome Biol.">
        <title>The complete genome, comparative and functional analysis of Stenotrophomonas maltophilia reveals an organism heavily shielded by drug resistance determinants.</title>
        <authorList>
            <person name="Crossman L.C."/>
            <person name="Gould V.C."/>
            <person name="Dow J.M."/>
            <person name="Vernikos G.S."/>
            <person name="Okazaki A."/>
            <person name="Sebaihia M."/>
            <person name="Saunders D."/>
            <person name="Arrowsmith C."/>
            <person name="Carver T."/>
            <person name="Peters N."/>
            <person name="Adlem E."/>
            <person name="Kerhornou A."/>
            <person name="Lord A."/>
            <person name="Murphy L."/>
            <person name="Seeger K."/>
            <person name="Squares R."/>
            <person name="Rutter S."/>
            <person name="Quail M.A."/>
            <person name="Rajandream M.A."/>
            <person name="Harris D."/>
            <person name="Churcher C."/>
            <person name="Bentley S.D."/>
            <person name="Parkhill J."/>
            <person name="Thomson N.R."/>
            <person name="Avison M.B."/>
        </authorList>
    </citation>
    <scope>NUCLEOTIDE SEQUENCE [LARGE SCALE GENOMIC DNA]</scope>
    <source>
        <strain evidence="8 9">K279a</strain>
    </source>
</reference>
<keyword evidence="3 6" id="KW-0812">Transmembrane</keyword>
<dbReference type="KEGG" id="sml:Smlt4109"/>
<dbReference type="EnsemblBacteria" id="CAQ47500">
    <property type="protein sequence ID" value="CAQ47500"/>
    <property type="gene ID" value="Smlt4109"/>
</dbReference>
<comment type="subcellular location">
    <subcellularLocation>
        <location evidence="1">Membrane</location>
        <topology evidence="1">Multi-pass membrane protein</topology>
    </subcellularLocation>
</comment>
<sequence length="137" mass="15152">MGIPPPFAMPMSLVRQGSAYLFIGLVQLLLDWLVFVVTTALGMPVAPANIAGRLAGMLLGFWLNGRYTFAEAGTRKLGWKRFARFFGLWLLLTVASTLLVSLVDHALGLQYTWLAKPLVEGGLACVSFLLMRYVVYR</sequence>
<evidence type="ECO:0000256" key="3">
    <source>
        <dbReference type="ARBA" id="ARBA00022692"/>
    </source>
</evidence>
<gene>
    <name evidence="8" type="ordered locus">Smlt4109</name>
</gene>
<feature type="transmembrane region" description="Helical" evidence="6">
    <location>
        <begin position="50"/>
        <end position="70"/>
    </location>
</feature>
<name>B2FHY6_STRMK</name>
<dbReference type="eggNOG" id="COG2246">
    <property type="taxonomic scope" value="Bacteria"/>
</dbReference>
<comment type="similarity">
    <text evidence="2">Belongs to the GtrA family.</text>
</comment>
<dbReference type="HOGENOM" id="CLU_1864355_0_0_6"/>
<dbReference type="PANTHER" id="PTHR38459:SF1">
    <property type="entry name" value="PROPHAGE BACTOPRENOL-LINKED GLUCOSE TRANSLOCASE HOMOLOG"/>
    <property type="match status" value="1"/>
</dbReference>
<dbReference type="InterPro" id="IPR051401">
    <property type="entry name" value="GtrA_CellWall_Glycosyl"/>
</dbReference>
<evidence type="ECO:0000256" key="5">
    <source>
        <dbReference type="ARBA" id="ARBA00023136"/>
    </source>
</evidence>
<evidence type="ECO:0000256" key="1">
    <source>
        <dbReference type="ARBA" id="ARBA00004141"/>
    </source>
</evidence>
<feature type="transmembrane region" description="Helical" evidence="6">
    <location>
        <begin position="82"/>
        <end position="102"/>
    </location>
</feature>
<evidence type="ECO:0000256" key="6">
    <source>
        <dbReference type="SAM" id="Phobius"/>
    </source>
</evidence>
<evidence type="ECO:0000313" key="8">
    <source>
        <dbReference type="EMBL" id="CAQ47500.1"/>
    </source>
</evidence>
<evidence type="ECO:0000256" key="4">
    <source>
        <dbReference type="ARBA" id="ARBA00022989"/>
    </source>
</evidence>
<keyword evidence="5 6" id="KW-0472">Membrane</keyword>
<evidence type="ECO:0000259" key="7">
    <source>
        <dbReference type="Pfam" id="PF04138"/>
    </source>
</evidence>
<proteinExistence type="inferred from homology"/>
<dbReference type="AlphaFoldDB" id="B2FHY6"/>
<feature type="transmembrane region" description="Helical" evidence="6">
    <location>
        <begin position="20"/>
        <end position="44"/>
    </location>
</feature>
<dbReference type="EMBL" id="AM743169">
    <property type="protein sequence ID" value="CAQ47500.1"/>
    <property type="molecule type" value="Genomic_DNA"/>
</dbReference>
<organism evidence="8 9">
    <name type="scientific">Stenotrophomonas maltophilia (strain K279a)</name>
    <dbReference type="NCBI Taxonomy" id="522373"/>
    <lineage>
        <taxon>Bacteria</taxon>
        <taxon>Pseudomonadati</taxon>
        <taxon>Pseudomonadota</taxon>
        <taxon>Gammaproteobacteria</taxon>
        <taxon>Lysobacterales</taxon>
        <taxon>Lysobacteraceae</taxon>
        <taxon>Stenotrophomonas</taxon>
        <taxon>Stenotrophomonas maltophilia group</taxon>
    </lineage>
</organism>
<evidence type="ECO:0000313" key="9">
    <source>
        <dbReference type="Proteomes" id="UP000008840"/>
    </source>
</evidence>
<dbReference type="GO" id="GO:0005886">
    <property type="term" value="C:plasma membrane"/>
    <property type="evidence" value="ECO:0007669"/>
    <property type="project" value="TreeGrafter"/>
</dbReference>